<protein>
    <submittedName>
        <fullName evidence="1">Uncharacterized protein</fullName>
    </submittedName>
</protein>
<dbReference type="EMBL" id="JACVVK020000003">
    <property type="protein sequence ID" value="KAK7508015.1"/>
    <property type="molecule type" value="Genomic_DNA"/>
</dbReference>
<keyword evidence="2" id="KW-1185">Reference proteome</keyword>
<evidence type="ECO:0000313" key="2">
    <source>
        <dbReference type="Proteomes" id="UP001519460"/>
    </source>
</evidence>
<sequence length="123" mass="14249">MKIVGRKERQRPVFLKRVSAYNIQRSEKQQSDSAACSKFERSQRFTAKHWLNYALVTLKALSSSILQQSRRDHKAAGVRNDQKAYLVRLDPSSKQTEFGFLALRRPRSNSFLGRLLLVEVRVV</sequence>
<evidence type="ECO:0000313" key="1">
    <source>
        <dbReference type="EMBL" id="KAK7508015.1"/>
    </source>
</evidence>
<dbReference type="AlphaFoldDB" id="A0ABD0M8C0"/>
<reference evidence="1 2" key="1">
    <citation type="journal article" date="2023" name="Sci. Data">
        <title>Genome assembly of the Korean intertidal mud-creeper Batillaria attramentaria.</title>
        <authorList>
            <person name="Patra A.K."/>
            <person name="Ho P.T."/>
            <person name="Jun S."/>
            <person name="Lee S.J."/>
            <person name="Kim Y."/>
            <person name="Won Y.J."/>
        </authorList>
    </citation>
    <scope>NUCLEOTIDE SEQUENCE [LARGE SCALE GENOMIC DNA]</scope>
    <source>
        <strain evidence="1">Wonlab-2016</strain>
    </source>
</reference>
<accession>A0ABD0M8C0</accession>
<dbReference type="Proteomes" id="UP001519460">
    <property type="component" value="Unassembled WGS sequence"/>
</dbReference>
<name>A0ABD0M8C0_9CAEN</name>
<gene>
    <name evidence="1" type="ORF">BaRGS_00000980</name>
</gene>
<comment type="caution">
    <text evidence="1">The sequence shown here is derived from an EMBL/GenBank/DDBJ whole genome shotgun (WGS) entry which is preliminary data.</text>
</comment>
<proteinExistence type="predicted"/>
<organism evidence="1 2">
    <name type="scientific">Batillaria attramentaria</name>
    <dbReference type="NCBI Taxonomy" id="370345"/>
    <lineage>
        <taxon>Eukaryota</taxon>
        <taxon>Metazoa</taxon>
        <taxon>Spiralia</taxon>
        <taxon>Lophotrochozoa</taxon>
        <taxon>Mollusca</taxon>
        <taxon>Gastropoda</taxon>
        <taxon>Caenogastropoda</taxon>
        <taxon>Sorbeoconcha</taxon>
        <taxon>Cerithioidea</taxon>
        <taxon>Batillariidae</taxon>
        <taxon>Batillaria</taxon>
    </lineage>
</organism>